<dbReference type="PANTHER" id="PTHR21314:SF0">
    <property type="entry name" value="QUEUOSINE 5'-PHOSPHATE N-GLYCOSYLASE_HYDROLASE"/>
    <property type="match status" value="1"/>
</dbReference>
<dbReference type="GO" id="GO:0016787">
    <property type="term" value="F:hydrolase activity"/>
    <property type="evidence" value="ECO:0007669"/>
    <property type="project" value="UniProtKB-KW"/>
</dbReference>
<sequence length="312" mass="35911">MYVRLGNILKINMTRLENLLPLSEKFLRETNFVKISENIPEELKIKLLTEPDSEPLVQFEGLSPVFFLLIDSLNFCFWNADESKTFRYGELKGSIALGMKIKEVIKKYPDLADKLSNDPSGFMKELLLGTTGQMQLVEERVRILGDIGIFLKETDFEKLVTEFNGKSVNDFANFMLEKLPYVFSDIVNFNGVMMPFCKKLRLLISDLEAFCGMNLKDREDLLIYPDHKLPQLFINYGMLIPRSDLLQKLKDKEVLGYGSEEEAALRAGAIICASKIAESTGISYPDLDYRLWVYSKEMNPKVPHHRTISRFY</sequence>
<dbReference type="AlphaFoldDB" id="A0A2H0URS0"/>
<evidence type="ECO:0000256" key="3">
    <source>
        <dbReference type="ARBA" id="ARBA00035306"/>
    </source>
</evidence>
<evidence type="ECO:0000256" key="5">
    <source>
        <dbReference type="ARBA" id="ARBA00048204"/>
    </source>
</evidence>
<name>A0A2H0URS0_9BACT</name>
<comment type="caution">
    <text evidence="6">The sequence shown here is derived from an EMBL/GenBank/DDBJ whole genome shotgun (WGS) entry which is preliminary data.</text>
</comment>
<protein>
    <recommendedName>
        <fullName evidence="3">Queuosine 5'-phosphate N-glycosylase/hydrolase</fullName>
    </recommendedName>
    <alternativeName>
        <fullName evidence="4">Queuosine-nucleotide N-glycosylase/hydrolase</fullName>
    </alternativeName>
</protein>
<dbReference type="PANTHER" id="PTHR21314">
    <property type="entry name" value="QUEUOSINE 5'-PHOSPHATE N-GLYCOSYLASE_HYDROLASE-RELATED"/>
    <property type="match status" value="1"/>
</dbReference>
<gene>
    <name evidence="6" type="ORF">COU07_02740</name>
</gene>
<evidence type="ECO:0000256" key="2">
    <source>
        <dbReference type="ARBA" id="ARBA00035119"/>
    </source>
</evidence>
<evidence type="ECO:0000256" key="4">
    <source>
        <dbReference type="ARBA" id="ARBA00035393"/>
    </source>
</evidence>
<dbReference type="InterPro" id="IPR019438">
    <property type="entry name" value="Q_salvage"/>
</dbReference>
<dbReference type="Proteomes" id="UP000231157">
    <property type="component" value="Unassembled WGS sequence"/>
</dbReference>
<organism evidence="6 7">
    <name type="scientific">Candidatus Harrisonbacteria bacterium CG10_big_fil_rev_8_21_14_0_10_40_38</name>
    <dbReference type="NCBI Taxonomy" id="1974583"/>
    <lineage>
        <taxon>Bacteria</taxon>
        <taxon>Candidatus Harrisoniibacteriota</taxon>
    </lineage>
</organism>
<keyword evidence="1" id="KW-0378">Hydrolase</keyword>
<evidence type="ECO:0000256" key="1">
    <source>
        <dbReference type="ARBA" id="ARBA00022801"/>
    </source>
</evidence>
<comment type="catalytic activity">
    <reaction evidence="5">
        <text>queuosine 5'-phosphate + H2O = queuine + D-ribose 5-phosphate</text>
        <dbReference type="Rhea" id="RHEA:75387"/>
        <dbReference type="ChEBI" id="CHEBI:15377"/>
        <dbReference type="ChEBI" id="CHEBI:17433"/>
        <dbReference type="ChEBI" id="CHEBI:78346"/>
        <dbReference type="ChEBI" id="CHEBI:194371"/>
    </reaction>
    <physiologicalReaction direction="left-to-right" evidence="5">
        <dbReference type="Rhea" id="RHEA:75388"/>
    </physiologicalReaction>
</comment>
<evidence type="ECO:0000313" key="6">
    <source>
        <dbReference type="EMBL" id="PIR89122.1"/>
    </source>
</evidence>
<dbReference type="EMBL" id="PFAZ01000007">
    <property type="protein sequence ID" value="PIR89122.1"/>
    <property type="molecule type" value="Genomic_DNA"/>
</dbReference>
<reference evidence="7" key="1">
    <citation type="submission" date="2017-09" db="EMBL/GenBank/DDBJ databases">
        <title>Depth-based differentiation of microbial function through sediment-hosted aquifers and enrichment of novel symbionts in the deep terrestrial subsurface.</title>
        <authorList>
            <person name="Probst A.J."/>
            <person name="Ladd B."/>
            <person name="Jarett J.K."/>
            <person name="Geller-Mcgrath D.E."/>
            <person name="Sieber C.M.K."/>
            <person name="Emerson J.B."/>
            <person name="Anantharaman K."/>
            <person name="Thomas B.C."/>
            <person name="Malmstrom R."/>
            <person name="Stieglmeier M."/>
            <person name="Klingl A."/>
            <person name="Woyke T."/>
            <person name="Ryan C.M."/>
            <person name="Banfield J.F."/>
        </authorList>
    </citation>
    <scope>NUCLEOTIDE SEQUENCE [LARGE SCALE GENOMIC DNA]</scope>
</reference>
<dbReference type="Pfam" id="PF10343">
    <property type="entry name" value="Q_salvage"/>
    <property type="match status" value="1"/>
</dbReference>
<comment type="similarity">
    <text evidence="2">Belongs to the QNG1 protein family.</text>
</comment>
<evidence type="ECO:0000313" key="7">
    <source>
        <dbReference type="Proteomes" id="UP000231157"/>
    </source>
</evidence>
<proteinExistence type="inferred from homology"/>
<accession>A0A2H0URS0</accession>
<dbReference type="GO" id="GO:0006400">
    <property type="term" value="P:tRNA modification"/>
    <property type="evidence" value="ECO:0007669"/>
    <property type="project" value="TreeGrafter"/>
</dbReference>